<organism evidence="1 2">
    <name type="scientific">Gibberella intermedia</name>
    <name type="common">Bulb rot disease fungus</name>
    <name type="synonym">Fusarium proliferatum</name>
    <dbReference type="NCBI Taxonomy" id="948311"/>
    <lineage>
        <taxon>Eukaryota</taxon>
        <taxon>Fungi</taxon>
        <taxon>Dikarya</taxon>
        <taxon>Ascomycota</taxon>
        <taxon>Pezizomycotina</taxon>
        <taxon>Sordariomycetes</taxon>
        <taxon>Hypocreomycetidae</taxon>
        <taxon>Hypocreales</taxon>
        <taxon>Nectriaceae</taxon>
        <taxon>Fusarium</taxon>
        <taxon>Fusarium fujikuroi species complex</taxon>
    </lineage>
</organism>
<proteinExistence type="predicted"/>
<evidence type="ECO:0000313" key="1">
    <source>
        <dbReference type="EMBL" id="RKL44809.1"/>
    </source>
</evidence>
<protein>
    <submittedName>
        <fullName evidence="1">Uncharacterized protein</fullName>
    </submittedName>
</protein>
<gene>
    <name evidence="1" type="ORF">BFJ72_g3460</name>
</gene>
<sequence>MTPPTPPRKVLMVVTVGGYTHAGKTPSQGFALPPLTLMVVAPVLEIGKVLAQRGHVVDFATLEGQESWTMGYEYISQLHLMGHGPSHEDLEAYYLRMQE</sequence>
<accession>A0A420TTH2</accession>
<dbReference type="EMBL" id="MRDB01000009">
    <property type="protein sequence ID" value="RKL44809.1"/>
    <property type="molecule type" value="Genomic_DNA"/>
</dbReference>
<dbReference type="AlphaFoldDB" id="A0A420TTH2"/>
<comment type="caution">
    <text evidence="1">The sequence shown here is derived from an EMBL/GenBank/DDBJ whole genome shotgun (WGS) entry which is preliminary data.</text>
</comment>
<dbReference type="Proteomes" id="UP000283569">
    <property type="component" value="Unassembled WGS sequence"/>
</dbReference>
<evidence type="ECO:0000313" key="2">
    <source>
        <dbReference type="Proteomes" id="UP000283569"/>
    </source>
</evidence>
<reference evidence="1 2" key="1">
    <citation type="journal article" date="2018" name="Sci. Rep.">
        <title>Characterisation of pathogen-specific regions and novel effector candidates in Fusarium oxysporum f. sp. cepae.</title>
        <authorList>
            <person name="Armitage A.D."/>
            <person name="Taylor A."/>
            <person name="Sobczyk M.K."/>
            <person name="Baxter L."/>
            <person name="Greenfield B.P."/>
            <person name="Bates H.J."/>
            <person name="Wilson F."/>
            <person name="Jackson A.C."/>
            <person name="Ott S."/>
            <person name="Harrison R.J."/>
            <person name="Clarkson J.P."/>
        </authorList>
    </citation>
    <scope>NUCLEOTIDE SEQUENCE [LARGE SCALE GENOMIC DNA]</scope>
    <source>
        <strain evidence="1 2">Fp_A8</strain>
    </source>
</reference>
<name>A0A420TTH2_GIBIN</name>